<dbReference type="PROSITE" id="PS00093">
    <property type="entry name" value="N4_MTASE"/>
    <property type="match status" value="1"/>
</dbReference>
<dbReference type="AlphaFoldDB" id="A0A1G7MVB3"/>
<dbReference type="EC" id="2.1.1.-" evidence="8"/>
<keyword evidence="5" id="KW-0680">Restriction system</keyword>
<dbReference type="Proteomes" id="UP000183404">
    <property type="component" value="Unassembled WGS sequence"/>
</dbReference>
<dbReference type="PRINTS" id="PR00508">
    <property type="entry name" value="S21N4MTFRASE"/>
</dbReference>
<evidence type="ECO:0000256" key="8">
    <source>
        <dbReference type="RuleBase" id="RU362026"/>
    </source>
</evidence>
<dbReference type="SUPFAM" id="SSF53335">
    <property type="entry name" value="S-adenosyl-L-methionine-dependent methyltransferases"/>
    <property type="match status" value="1"/>
</dbReference>
<dbReference type="GO" id="GO:0032259">
    <property type="term" value="P:methylation"/>
    <property type="evidence" value="ECO:0007669"/>
    <property type="project" value="UniProtKB-KW"/>
</dbReference>
<evidence type="ECO:0000256" key="2">
    <source>
        <dbReference type="ARBA" id="ARBA00022603"/>
    </source>
</evidence>
<reference evidence="10 11" key="1">
    <citation type="submission" date="2016-10" db="EMBL/GenBank/DDBJ databases">
        <authorList>
            <person name="de Groot N.N."/>
        </authorList>
    </citation>
    <scope>NUCLEOTIDE SEQUENCE [LARGE SCALE GENOMIC DNA]</scope>
    <source>
        <strain evidence="10 11">DSM 569</strain>
    </source>
</reference>
<dbReference type="GO" id="GO:0003677">
    <property type="term" value="F:DNA binding"/>
    <property type="evidence" value="ECO:0007669"/>
    <property type="project" value="UniProtKB-KW"/>
</dbReference>
<keyword evidence="6" id="KW-0238">DNA-binding</keyword>
<dbReference type="GO" id="GO:0015667">
    <property type="term" value="F:site-specific DNA-methyltransferase (cytosine-N4-specific) activity"/>
    <property type="evidence" value="ECO:0007669"/>
    <property type="project" value="UniProtKB-EC"/>
</dbReference>
<dbReference type="InterPro" id="IPR001091">
    <property type="entry name" value="RM_Methyltransferase"/>
</dbReference>
<evidence type="ECO:0000256" key="5">
    <source>
        <dbReference type="ARBA" id="ARBA00022747"/>
    </source>
</evidence>
<accession>A0A1G7MVB3</accession>
<dbReference type="CDD" id="cd02440">
    <property type="entry name" value="AdoMet_MTases"/>
    <property type="match status" value="1"/>
</dbReference>
<dbReference type="GO" id="GO:0008170">
    <property type="term" value="F:N-methyltransferase activity"/>
    <property type="evidence" value="ECO:0007669"/>
    <property type="project" value="InterPro"/>
</dbReference>
<proteinExistence type="inferred from homology"/>
<dbReference type="InterPro" id="IPR002941">
    <property type="entry name" value="DNA_methylase_N4/N6"/>
</dbReference>
<protein>
    <recommendedName>
        <fullName evidence="8">Methyltransferase</fullName>
        <ecNumber evidence="8">2.1.1.-</ecNumber>
    </recommendedName>
</protein>
<organism evidence="10 11">
    <name type="scientific">Thermoanaerobacter thermohydrosulfuricus</name>
    <name type="common">Clostridium thermohydrosulfuricum</name>
    <dbReference type="NCBI Taxonomy" id="1516"/>
    <lineage>
        <taxon>Bacteria</taxon>
        <taxon>Bacillati</taxon>
        <taxon>Bacillota</taxon>
        <taxon>Clostridia</taxon>
        <taxon>Thermoanaerobacterales</taxon>
        <taxon>Thermoanaerobacteraceae</taxon>
        <taxon>Thermoanaerobacter</taxon>
    </lineage>
</organism>
<dbReference type="Gene3D" id="3.40.50.150">
    <property type="entry name" value="Vaccinia Virus protein VP39"/>
    <property type="match status" value="1"/>
</dbReference>
<keyword evidence="4" id="KW-0949">S-adenosyl-L-methionine</keyword>
<dbReference type="InterPro" id="IPR017985">
    <property type="entry name" value="MeTrfase_CN4_CS"/>
</dbReference>
<dbReference type="GO" id="GO:0009307">
    <property type="term" value="P:DNA restriction-modification system"/>
    <property type="evidence" value="ECO:0007669"/>
    <property type="project" value="UniProtKB-KW"/>
</dbReference>
<dbReference type="InterPro" id="IPR029063">
    <property type="entry name" value="SAM-dependent_MTases_sf"/>
</dbReference>
<dbReference type="Pfam" id="PF01555">
    <property type="entry name" value="N6_N4_Mtase"/>
    <property type="match status" value="1"/>
</dbReference>
<keyword evidence="2 10" id="KW-0489">Methyltransferase</keyword>
<evidence type="ECO:0000256" key="7">
    <source>
        <dbReference type="ARBA" id="ARBA00049120"/>
    </source>
</evidence>
<keyword evidence="3 10" id="KW-0808">Transferase</keyword>
<evidence type="ECO:0000259" key="9">
    <source>
        <dbReference type="Pfam" id="PF01555"/>
    </source>
</evidence>
<evidence type="ECO:0000256" key="3">
    <source>
        <dbReference type="ARBA" id="ARBA00022679"/>
    </source>
</evidence>
<dbReference type="PANTHER" id="PTHR13370">
    <property type="entry name" value="RNA METHYLASE-RELATED"/>
    <property type="match status" value="1"/>
</dbReference>
<evidence type="ECO:0000256" key="1">
    <source>
        <dbReference type="ARBA" id="ARBA00010203"/>
    </source>
</evidence>
<dbReference type="RefSeq" id="WP_074592448.1">
    <property type="nucleotide sequence ID" value="NZ_FNBS01000019.1"/>
</dbReference>
<sequence length="305" mass="34874">MGKTQTYTFGVSKREAHDSTIFYSRELFKGLESPMEILNYITKNIHLRENNNNINALPCVEWVDKIYCQSSENMFQIPNESIALAFTSPPYNSGKEYDKDLRLEEYLLLLAKVGKEVFRVLKKGGRYVINIANLGRKPYIPLHSFIYITHMEIGFKPAGEIIWQKSKGARGNCAWGSWLSAKSPRIRDIHEYLLVFVKEDFSRPDKGISTLEKEEFLDYTLSVWEVPPESAKKVGHPAPFPVELASRVIKLFTYKNDVVLDPFVGSGTTCVAAKKLGRHFVGYDISEEYCKIALKRLNEEGQTNE</sequence>
<evidence type="ECO:0000313" key="10">
    <source>
        <dbReference type="EMBL" id="SDF65713.1"/>
    </source>
</evidence>
<dbReference type="PANTHER" id="PTHR13370:SF24">
    <property type="entry name" value="TYPE III RESTRICTION-MODIFICATION ENZYME STYLTI MOD SUBUNIT"/>
    <property type="match status" value="1"/>
</dbReference>
<name>A0A1G7MVB3_THETY</name>
<gene>
    <name evidence="10" type="ORF">SAMN04244560_01033</name>
</gene>
<comment type="similarity">
    <text evidence="1">Belongs to the N(4)/N(6)-methyltransferase family. N(4) subfamily.</text>
</comment>
<evidence type="ECO:0000256" key="4">
    <source>
        <dbReference type="ARBA" id="ARBA00022691"/>
    </source>
</evidence>
<comment type="catalytic activity">
    <reaction evidence="7">
        <text>a 2'-deoxycytidine in DNA + S-adenosyl-L-methionine = an N(4)-methyl-2'-deoxycytidine in DNA + S-adenosyl-L-homocysteine + H(+)</text>
        <dbReference type="Rhea" id="RHEA:16857"/>
        <dbReference type="Rhea" id="RHEA-COMP:11369"/>
        <dbReference type="Rhea" id="RHEA-COMP:13674"/>
        <dbReference type="ChEBI" id="CHEBI:15378"/>
        <dbReference type="ChEBI" id="CHEBI:57856"/>
        <dbReference type="ChEBI" id="CHEBI:59789"/>
        <dbReference type="ChEBI" id="CHEBI:85452"/>
        <dbReference type="ChEBI" id="CHEBI:137933"/>
        <dbReference type="EC" id="2.1.1.113"/>
    </reaction>
</comment>
<evidence type="ECO:0000313" key="11">
    <source>
        <dbReference type="Proteomes" id="UP000183404"/>
    </source>
</evidence>
<dbReference type="EMBL" id="FNBS01000019">
    <property type="protein sequence ID" value="SDF65713.1"/>
    <property type="molecule type" value="Genomic_DNA"/>
</dbReference>
<dbReference type="GO" id="GO:0005737">
    <property type="term" value="C:cytoplasm"/>
    <property type="evidence" value="ECO:0007669"/>
    <property type="project" value="TreeGrafter"/>
</dbReference>
<feature type="domain" description="DNA methylase N-4/N-6" evidence="9">
    <location>
        <begin position="82"/>
        <end position="294"/>
    </location>
</feature>
<evidence type="ECO:0000256" key="6">
    <source>
        <dbReference type="ARBA" id="ARBA00023125"/>
    </source>
</evidence>